<dbReference type="GO" id="GO:0030599">
    <property type="term" value="F:pectinesterase activity"/>
    <property type="evidence" value="ECO:0007669"/>
    <property type="project" value="UniProtKB-UniRule"/>
</dbReference>
<accession>A0A5P1FH66</accession>
<keyword evidence="15" id="KW-1185">Reference proteome</keyword>
<dbReference type="EMBL" id="CM007383">
    <property type="protein sequence ID" value="ONK76239.1"/>
    <property type="molecule type" value="Genomic_DNA"/>
</dbReference>
<dbReference type="SUPFAM" id="SSF51126">
    <property type="entry name" value="Pectin lyase-like"/>
    <property type="match status" value="1"/>
</dbReference>
<evidence type="ECO:0000256" key="5">
    <source>
        <dbReference type="ARBA" id="ARBA00022512"/>
    </source>
</evidence>
<evidence type="ECO:0000256" key="6">
    <source>
        <dbReference type="ARBA" id="ARBA00022525"/>
    </source>
</evidence>
<evidence type="ECO:0000313" key="15">
    <source>
        <dbReference type="Proteomes" id="UP000243459"/>
    </source>
</evidence>
<dbReference type="AlphaFoldDB" id="A0A5P1FH66"/>
<keyword evidence="7 12" id="KW-0732">Signal</keyword>
<feature type="chain" id="PRO_5024484172" description="Pectinesterase" evidence="12">
    <location>
        <begin position="24"/>
        <end position="352"/>
    </location>
</feature>
<gene>
    <name evidence="14" type="ORF">A4U43_C03F25460</name>
</gene>
<evidence type="ECO:0000256" key="3">
    <source>
        <dbReference type="ARBA" id="ARBA00008891"/>
    </source>
</evidence>
<dbReference type="InterPro" id="IPR000070">
    <property type="entry name" value="Pectinesterase_cat"/>
</dbReference>
<dbReference type="OMA" id="WHSRASD"/>
<evidence type="ECO:0000256" key="4">
    <source>
        <dbReference type="ARBA" id="ARBA00013229"/>
    </source>
</evidence>
<evidence type="ECO:0000256" key="2">
    <source>
        <dbReference type="ARBA" id="ARBA00005184"/>
    </source>
</evidence>
<keyword evidence="5" id="KW-0134">Cell wall</keyword>
<evidence type="ECO:0000256" key="1">
    <source>
        <dbReference type="ARBA" id="ARBA00004191"/>
    </source>
</evidence>
<proteinExistence type="inferred from homology"/>
<dbReference type="UniPathway" id="UPA00545">
    <property type="reaction ID" value="UER00823"/>
</dbReference>
<comment type="subcellular location">
    <subcellularLocation>
        <location evidence="1">Secreted</location>
        <location evidence="1">Cell wall</location>
    </subcellularLocation>
</comment>
<dbReference type="GO" id="GO:0045490">
    <property type="term" value="P:pectin catabolic process"/>
    <property type="evidence" value="ECO:0007669"/>
    <property type="project" value="UniProtKB-UniRule"/>
</dbReference>
<evidence type="ECO:0000259" key="13">
    <source>
        <dbReference type="Pfam" id="PF01095"/>
    </source>
</evidence>
<comment type="similarity">
    <text evidence="3">Belongs to the pectinesterase family.</text>
</comment>
<sequence>MDDSSALLLHLLLLISLCGISIGSKFITWDDLSLDDWPGKSNFNDGLNSRTRVISVSRDGKSDSTTVQGAVDMVPDGNTQRVKIFIHPGIYREKVTIPITKPYLSFIGNGKSRTTISWHLKASDTDAHGQVIGTMYSASVTVEADYFCAHGIAFENTAAAQAEPGAKGMQAVALRLSGDKAMLYHCKILGSQDTLFDHMGRHYFLRSYIRGSIDFIFGNAKSLYEGCTLHANAASYGAITASQRKSNSEDSGFSFVKCKLKGTGMLYLGRAWGRYARVVYSYCKFPDIIIPEGWNDWGDPSRRSSVWFGEFNCTGEGAKSRDRVQWSRSLNYDEARPFLDQYYINGEEWLRL</sequence>
<dbReference type="InterPro" id="IPR012334">
    <property type="entry name" value="Pectin_lyas_fold"/>
</dbReference>
<comment type="pathway">
    <text evidence="2 12">Glycan metabolism; pectin degradation; 2-dehydro-3-deoxy-D-gluconate from pectin: step 1/5.</text>
</comment>
<dbReference type="OrthoDB" id="2019149at2759"/>
<evidence type="ECO:0000256" key="10">
    <source>
        <dbReference type="ARBA" id="ARBA00047928"/>
    </source>
</evidence>
<feature type="active site" evidence="11">
    <location>
        <position position="214"/>
    </location>
</feature>
<comment type="catalytic activity">
    <reaction evidence="10 12">
        <text>[(1-&gt;4)-alpha-D-galacturonosyl methyl ester](n) + n H2O = [(1-&gt;4)-alpha-D-galacturonosyl](n) + n methanol + n H(+)</text>
        <dbReference type="Rhea" id="RHEA:22380"/>
        <dbReference type="Rhea" id="RHEA-COMP:14570"/>
        <dbReference type="Rhea" id="RHEA-COMP:14573"/>
        <dbReference type="ChEBI" id="CHEBI:15377"/>
        <dbReference type="ChEBI" id="CHEBI:15378"/>
        <dbReference type="ChEBI" id="CHEBI:17790"/>
        <dbReference type="ChEBI" id="CHEBI:140522"/>
        <dbReference type="ChEBI" id="CHEBI:140523"/>
        <dbReference type="EC" id="3.1.1.11"/>
    </reaction>
</comment>
<organism evidence="14 15">
    <name type="scientific">Asparagus officinalis</name>
    <name type="common">Garden asparagus</name>
    <dbReference type="NCBI Taxonomy" id="4686"/>
    <lineage>
        <taxon>Eukaryota</taxon>
        <taxon>Viridiplantae</taxon>
        <taxon>Streptophyta</taxon>
        <taxon>Embryophyta</taxon>
        <taxon>Tracheophyta</taxon>
        <taxon>Spermatophyta</taxon>
        <taxon>Magnoliopsida</taxon>
        <taxon>Liliopsida</taxon>
        <taxon>Asparagales</taxon>
        <taxon>Asparagaceae</taxon>
        <taxon>Asparagoideae</taxon>
        <taxon>Asparagus</taxon>
    </lineage>
</organism>
<dbReference type="Gene3D" id="2.160.20.10">
    <property type="entry name" value="Single-stranded right-handed beta-helix, Pectin lyase-like"/>
    <property type="match status" value="1"/>
</dbReference>
<keyword evidence="6" id="KW-0964">Secreted</keyword>
<dbReference type="PANTHER" id="PTHR31321:SF31">
    <property type="entry name" value="PECTINESTERASE QRT1"/>
    <property type="match status" value="1"/>
</dbReference>
<feature type="domain" description="Pectinesterase catalytic" evidence="13">
    <location>
        <begin position="54"/>
        <end position="346"/>
    </location>
</feature>
<keyword evidence="9 12" id="KW-0063">Aspartyl esterase</keyword>
<dbReference type="PROSITE" id="PS00503">
    <property type="entry name" value="PECTINESTERASE_2"/>
    <property type="match status" value="1"/>
</dbReference>
<dbReference type="FunFam" id="2.160.20.10:FF:000008">
    <property type="entry name" value="Pectinesterase"/>
    <property type="match status" value="1"/>
</dbReference>
<dbReference type="EC" id="3.1.1.11" evidence="4 12"/>
<dbReference type="GO" id="GO:0042545">
    <property type="term" value="P:cell wall modification"/>
    <property type="evidence" value="ECO:0007669"/>
    <property type="project" value="UniProtKB-UniRule"/>
</dbReference>
<dbReference type="Pfam" id="PF01095">
    <property type="entry name" value="Pectinesterase"/>
    <property type="match status" value="1"/>
</dbReference>
<dbReference type="Gramene" id="ONK76239">
    <property type="protein sequence ID" value="ONK76239"/>
    <property type="gene ID" value="A4U43_C03F25460"/>
</dbReference>
<feature type="signal peptide" evidence="12">
    <location>
        <begin position="1"/>
        <end position="23"/>
    </location>
</feature>
<dbReference type="Proteomes" id="UP000243459">
    <property type="component" value="Chromosome 3"/>
</dbReference>
<dbReference type="PANTHER" id="PTHR31321">
    <property type="entry name" value="ACYL-COA THIOESTER HYDROLASE YBHC-RELATED"/>
    <property type="match status" value="1"/>
</dbReference>
<evidence type="ECO:0000256" key="8">
    <source>
        <dbReference type="ARBA" id="ARBA00022801"/>
    </source>
</evidence>
<evidence type="ECO:0000256" key="9">
    <source>
        <dbReference type="ARBA" id="ARBA00023085"/>
    </source>
</evidence>
<dbReference type="InterPro" id="IPR033131">
    <property type="entry name" value="Pectinesterase_Asp_AS"/>
</dbReference>
<evidence type="ECO:0000313" key="14">
    <source>
        <dbReference type="EMBL" id="ONK76239.1"/>
    </source>
</evidence>
<evidence type="ECO:0000256" key="12">
    <source>
        <dbReference type="RuleBase" id="RU000589"/>
    </source>
</evidence>
<reference evidence="15" key="1">
    <citation type="journal article" date="2017" name="Nat. Commun.">
        <title>The asparagus genome sheds light on the origin and evolution of a young Y chromosome.</title>
        <authorList>
            <person name="Harkess A."/>
            <person name="Zhou J."/>
            <person name="Xu C."/>
            <person name="Bowers J.E."/>
            <person name="Van der Hulst R."/>
            <person name="Ayyampalayam S."/>
            <person name="Mercati F."/>
            <person name="Riccardi P."/>
            <person name="McKain M.R."/>
            <person name="Kakrana A."/>
            <person name="Tang H."/>
            <person name="Ray J."/>
            <person name="Groenendijk J."/>
            <person name="Arikit S."/>
            <person name="Mathioni S.M."/>
            <person name="Nakano M."/>
            <person name="Shan H."/>
            <person name="Telgmann-Rauber A."/>
            <person name="Kanno A."/>
            <person name="Yue Z."/>
            <person name="Chen H."/>
            <person name="Li W."/>
            <person name="Chen Y."/>
            <person name="Xu X."/>
            <person name="Zhang Y."/>
            <person name="Luo S."/>
            <person name="Chen H."/>
            <person name="Gao J."/>
            <person name="Mao Z."/>
            <person name="Pires J.C."/>
            <person name="Luo M."/>
            <person name="Kudrna D."/>
            <person name="Wing R.A."/>
            <person name="Meyers B.C."/>
            <person name="Yi K."/>
            <person name="Kong H."/>
            <person name="Lavrijsen P."/>
            <person name="Sunseri F."/>
            <person name="Falavigna A."/>
            <person name="Ye Y."/>
            <person name="Leebens-Mack J.H."/>
            <person name="Chen G."/>
        </authorList>
    </citation>
    <scope>NUCLEOTIDE SEQUENCE [LARGE SCALE GENOMIC DNA]</scope>
    <source>
        <strain evidence="15">cv. DH0086</strain>
    </source>
</reference>
<dbReference type="InterPro" id="IPR011050">
    <property type="entry name" value="Pectin_lyase_fold/virulence"/>
</dbReference>
<evidence type="ECO:0000256" key="7">
    <source>
        <dbReference type="ARBA" id="ARBA00022729"/>
    </source>
</evidence>
<name>A0A5P1FH66_ASPOF</name>
<keyword evidence="8 12" id="KW-0378">Hydrolase</keyword>
<protein>
    <recommendedName>
        <fullName evidence="4 12">Pectinesterase</fullName>
        <ecNumber evidence="4 12">3.1.1.11</ecNumber>
    </recommendedName>
</protein>
<evidence type="ECO:0000256" key="11">
    <source>
        <dbReference type="PROSITE-ProRule" id="PRU10040"/>
    </source>
</evidence>